<dbReference type="EMBL" id="WNKZ01000020">
    <property type="protein sequence ID" value="MTV52940.1"/>
    <property type="molecule type" value="Genomic_DNA"/>
</dbReference>
<dbReference type="SUPFAM" id="SSF51182">
    <property type="entry name" value="RmlC-like cupins"/>
    <property type="match status" value="1"/>
</dbReference>
<reference evidence="2" key="1">
    <citation type="journal article" date="2014" name="Int. J. Syst. Evol. Microbiol.">
        <title>Complete genome of a new Firmicutes species belonging to the dominant human colonic microbiota ('Ruminococcus bicirculans') reveals two chromosomes and a selective capacity to utilize plant glucans.</title>
        <authorList>
            <consortium name="NISC Comparative Sequencing Program"/>
            <person name="Wegmann U."/>
            <person name="Louis P."/>
            <person name="Goesmann A."/>
            <person name="Henrissat B."/>
            <person name="Duncan S.H."/>
            <person name="Flint H.J."/>
        </authorList>
    </citation>
    <scope>NUCLEOTIDE SEQUENCE</scope>
    <source>
        <strain evidence="2">CGMCC 1.15931</strain>
    </source>
</reference>
<reference evidence="2" key="4">
    <citation type="submission" date="2024-05" db="EMBL/GenBank/DDBJ databases">
        <authorList>
            <person name="Sun Q."/>
            <person name="Zhou Y."/>
        </authorList>
    </citation>
    <scope>NUCLEOTIDE SEQUENCE</scope>
    <source>
        <strain evidence="2">CGMCC 1.15931</strain>
    </source>
</reference>
<evidence type="ECO:0000259" key="1">
    <source>
        <dbReference type="Pfam" id="PF07883"/>
    </source>
</evidence>
<reference evidence="3 4" key="3">
    <citation type="submission" date="2019-11" db="EMBL/GenBank/DDBJ databases">
        <title>Type strains purchased from KCTC, JCM and DSMZ.</title>
        <authorList>
            <person name="Lu H."/>
        </authorList>
    </citation>
    <scope>NUCLEOTIDE SEQUENCE [LARGE SCALE GENOMIC DNA]</scope>
    <source>
        <strain evidence="3 4">KCTC 52429</strain>
    </source>
</reference>
<keyword evidence="5" id="KW-1185">Reference proteome</keyword>
<evidence type="ECO:0000313" key="5">
    <source>
        <dbReference type="Proteomes" id="UP000622638"/>
    </source>
</evidence>
<feature type="domain" description="Cupin type-2" evidence="1">
    <location>
        <begin position="41"/>
        <end position="104"/>
    </location>
</feature>
<dbReference type="Gene3D" id="2.60.120.10">
    <property type="entry name" value="Jelly Rolls"/>
    <property type="match status" value="1"/>
</dbReference>
<accession>A0A6I3SUW7</accession>
<evidence type="ECO:0000313" key="4">
    <source>
        <dbReference type="Proteomes" id="UP000430634"/>
    </source>
</evidence>
<dbReference type="Pfam" id="PF07883">
    <property type="entry name" value="Cupin_2"/>
    <property type="match status" value="1"/>
</dbReference>
<dbReference type="AlphaFoldDB" id="A0A6I3SUW7"/>
<dbReference type="Proteomes" id="UP000622638">
    <property type="component" value="Unassembled WGS sequence"/>
</dbReference>
<organism evidence="3 4">
    <name type="scientific">Pseudoduganella buxea</name>
    <dbReference type="NCBI Taxonomy" id="1949069"/>
    <lineage>
        <taxon>Bacteria</taxon>
        <taxon>Pseudomonadati</taxon>
        <taxon>Pseudomonadota</taxon>
        <taxon>Betaproteobacteria</taxon>
        <taxon>Burkholderiales</taxon>
        <taxon>Oxalobacteraceae</taxon>
        <taxon>Telluria group</taxon>
        <taxon>Pseudoduganella</taxon>
    </lineage>
</organism>
<dbReference type="InterPro" id="IPR014710">
    <property type="entry name" value="RmlC-like_jellyroll"/>
</dbReference>
<dbReference type="InterPro" id="IPR011051">
    <property type="entry name" value="RmlC_Cupin_sf"/>
</dbReference>
<evidence type="ECO:0000313" key="2">
    <source>
        <dbReference type="EMBL" id="GGC08486.1"/>
    </source>
</evidence>
<dbReference type="EMBL" id="BMKG01000013">
    <property type="protein sequence ID" value="GGC08486.1"/>
    <property type="molecule type" value="Genomic_DNA"/>
</dbReference>
<evidence type="ECO:0000313" key="3">
    <source>
        <dbReference type="EMBL" id="MTV52940.1"/>
    </source>
</evidence>
<gene>
    <name evidence="2" type="ORF">GCM10011572_32590</name>
    <name evidence="3" type="ORF">GM672_09375</name>
</gene>
<dbReference type="RefSeq" id="WP_155470267.1">
    <property type="nucleotide sequence ID" value="NZ_BMKG01000013.1"/>
</dbReference>
<dbReference type="OrthoDB" id="8265259at2"/>
<name>A0A6I3SUW7_9BURK</name>
<dbReference type="Proteomes" id="UP000430634">
    <property type="component" value="Unassembled WGS sequence"/>
</dbReference>
<proteinExistence type="predicted"/>
<reference evidence="5" key="2">
    <citation type="journal article" date="2019" name="Int. J. Syst. Evol. Microbiol.">
        <title>The Global Catalogue of Microorganisms (GCM) 10K type strain sequencing project: providing services to taxonomists for standard genome sequencing and annotation.</title>
        <authorList>
            <consortium name="The Broad Institute Genomics Platform"/>
            <consortium name="The Broad Institute Genome Sequencing Center for Infectious Disease"/>
            <person name="Wu L."/>
            <person name="Ma J."/>
        </authorList>
    </citation>
    <scope>NUCLEOTIDE SEQUENCE [LARGE SCALE GENOMIC DNA]</scope>
    <source>
        <strain evidence="5">CGMCC 1.15931</strain>
    </source>
</reference>
<protein>
    <submittedName>
        <fullName evidence="3">Cupin domain-containing protein</fullName>
    </submittedName>
</protein>
<comment type="caution">
    <text evidence="3">The sequence shown here is derived from an EMBL/GenBank/DDBJ whole genome shotgun (WGS) entry which is preliminary data.</text>
</comment>
<dbReference type="InterPro" id="IPR013096">
    <property type="entry name" value="Cupin_2"/>
</dbReference>
<sequence>MALQHATSGQVVALRPANEDVSQFSSIAIAKTEELELIRLVLPAGKSMPEHSVRGQVTLVCLSGAIAVEAHGHTALLRDGDMLYLEGGAAHSLRAEHDSIALLTIVLKD</sequence>